<dbReference type="SUPFAM" id="SSF55724">
    <property type="entry name" value="Mog1p/PsbP-like"/>
    <property type="match status" value="1"/>
</dbReference>
<dbReference type="Gene3D" id="3.40.1000.10">
    <property type="entry name" value="Mog1/PsbP, alpha/beta/alpha sandwich"/>
    <property type="match status" value="1"/>
</dbReference>
<dbReference type="EMBL" id="AP024169">
    <property type="protein sequence ID" value="BCN32768.1"/>
    <property type="molecule type" value="Genomic_DNA"/>
</dbReference>
<dbReference type="AlphaFoldDB" id="A0A7R7IG68"/>
<gene>
    <name evidence="2" type="ORF">bsdtb5_40630</name>
</gene>
<dbReference type="RefSeq" id="WP_271713786.1">
    <property type="nucleotide sequence ID" value="NZ_AP024169.1"/>
</dbReference>
<evidence type="ECO:0000313" key="2">
    <source>
        <dbReference type="EMBL" id="BCN32768.1"/>
    </source>
</evidence>
<evidence type="ECO:0000256" key="1">
    <source>
        <dbReference type="SAM" id="SignalP"/>
    </source>
</evidence>
<evidence type="ECO:0000313" key="3">
    <source>
        <dbReference type="Proteomes" id="UP000595897"/>
    </source>
</evidence>
<sequence>MKKLAILSMLCMTALTLLGCSKIGSTAKEAPFKTQTIEIDKYQFEIPDTWKRVEDPNINSALYIFTPENADLTKNSSNVAITIIPKTDKSPTMEQLKSSTAGLEKQIKGVFKDAKDFKFDELSVPSGKVFTLSYSVQFGDITMVQTQYYILMDNQTVVITSTDIGDGVSPSPIEVINHMAESFKEK</sequence>
<dbReference type="Proteomes" id="UP000595897">
    <property type="component" value="Chromosome"/>
</dbReference>
<accession>A0A7R7IG68</accession>
<name>A0A7R7IG68_9FIRM</name>
<dbReference type="PROSITE" id="PS51257">
    <property type="entry name" value="PROKAR_LIPOPROTEIN"/>
    <property type="match status" value="1"/>
</dbReference>
<proteinExistence type="predicted"/>
<reference evidence="2 3" key="1">
    <citation type="submission" date="2020-11" db="EMBL/GenBank/DDBJ databases">
        <title>Draft genome sequencing of a Lachnospiraceae strain isolated from anoxic soil subjected to BSD treatment.</title>
        <authorList>
            <person name="Uek A."/>
            <person name="Tonouchi A."/>
        </authorList>
    </citation>
    <scope>NUCLEOTIDE SEQUENCE [LARGE SCALE GENOMIC DNA]</scope>
    <source>
        <strain evidence="2 3">TB5</strain>
    </source>
</reference>
<keyword evidence="1" id="KW-0732">Signal</keyword>
<feature type="chain" id="PRO_5039432677" description="PsbP C-terminal domain-containing protein" evidence="1">
    <location>
        <begin position="20"/>
        <end position="186"/>
    </location>
</feature>
<dbReference type="InterPro" id="IPR016123">
    <property type="entry name" value="Mog1/PsbP_a/b/a-sand"/>
</dbReference>
<evidence type="ECO:0008006" key="4">
    <source>
        <dbReference type="Google" id="ProtNLM"/>
    </source>
</evidence>
<keyword evidence="3" id="KW-1185">Reference proteome</keyword>
<organism evidence="2 3">
    <name type="scientific">Anaeromicropila herbilytica</name>
    <dbReference type="NCBI Taxonomy" id="2785025"/>
    <lineage>
        <taxon>Bacteria</taxon>
        <taxon>Bacillati</taxon>
        <taxon>Bacillota</taxon>
        <taxon>Clostridia</taxon>
        <taxon>Lachnospirales</taxon>
        <taxon>Lachnospiraceae</taxon>
        <taxon>Anaeromicropila</taxon>
    </lineage>
</organism>
<feature type="signal peptide" evidence="1">
    <location>
        <begin position="1"/>
        <end position="19"/>
    </location>
</feature>
<dbReference type="KEGG" id="ahb:bsdtb5_40630"/>
<protein>
    <recommendedName>
        <fullName evidence="4">PsbP C-terminal domain-containing protein</fullName>
    </recommendedName>
</protein>